<gene>
    <name evidence="2" type="ORF">FRUB_04771</name>
</gene>
<dbReference type="Proteomes" id="UP000214646">
    <property type="component" value="Unassembled WGS sequence"/>
</dbReference>
<sequence length="231" mass="24856">MNDQTAFILMIAGTAIGVIGGLWLLVRAFGVSTVWGLVSLLIPGAAFLFALFHLRKAAAPMLVMLFGIAISAVPPVANIINPPPIQDTAVVEQKTVEVNGANTTETRLTLTGAKREEYAQLATNRNVAVLQWANPDVTDGDVAALKGMDSLRELDLNGTQITDQSLAIIVALPNLEVLRIARTKVSKAAVENTLFVEAKKLKEADVRGLNVAGKRAREWIDADKANRKCLY</sequence>
<feature type="transmembrane region" description="Helical" evidence="1">
    <location>
        <begin position="59"/>
        <end position="77"/>
    </location>
</feature>
<keyword evidence="1" id="KW-0472">Membrane</keyword>
<dbReference type="SUPFAM" id="SSF52047">
    <property type="entry name" value="RNI-like"/>
    <property type="match status" value="1"/>
</dbReference>
<keyword evidence="1" id="KW-0812">Transmembrane</keyword>
<evidence type="ECO:0000313" key="3">
    <source>
        <dbReference type="Proteomes" id="UP000214646"/>
    </source>
</evidence>
<evidence type="ECO:0000256" key="1">
    <source>
        <dbReference type="SAM" id="Phobius"/>
    </source>
</evidence>
<reference evidence="3" key="1">
    <citation type="submission" date="2017-06" db="EMBL/GenBank/DDBJ databases">
        <title>Genome analysis of Fimbriiglobus ruber SP5, the first member of the order Planctomycetales with confirmed chitinolytic capability.</title>
        <authorList>
            <person name="Ravin N.V."/>
            <person name="Rakitin A.L."/>
            <person name="Ivanova A.A."/>
            <person name="Beletsky A.V."/>
            <person name="Kulichevskaya I.S."/>
            <person name="Mardanov A.V."/>
            <person name="Dedysh S.N."/>
        </authorList>
    </citation>
    <scope>NUCLEOTIDE SEQUENCE [LARGE SCALE GENOMIC DNA]</scope>
    <source>
        <strain evidence="3">SP5</strain>
    </source>
</reference>
<dbReference type="OrthoDB" id="272105at2"/>
<feature type="transmembrane region" description="Helical" evidence="1">
    <location>
        <begin position="7"/>
        <end position="26"/>
    </location>
</feature>
<dbReference type="AlphaFoldDB" id="A0A225DUR0"/>
<accession>A0A225DUR0</accession>
<keyword evidence="3" id="KW-1185">Reference proteome</keyword>
<protein>
    <recommendedName>
        <fullName evidence="4">Leucine Rich repeats (2 copies)</fullName>
    </recommendedName>
</protein>
<feature type="transmembrane region" description="Helical" evidence="1">
    <location>
        <begin position="32"/>
        <end position="52"/>
    </location>
</feature>
<organism evidence="2 3">
    <name type="scientific">Fimbriiglobus ruber</name>
    <dbReference type="NCBI Taxonomy" id="1908690"/>
    <lineage>
        <taxon>Bacteria</taxon>
        <taxon>Pseudomonadati</taxon>
        <taxon>Planctomycetota</taxon>
        <taxon>Planctomycetia</taxon>
        <taxon>Gemmatales</taxon>
        <taxon>Gemmataceae</taxon>
        <taxon>Fimbriiglobus</taxon>
    </lineage>
</organism>
<dbReference type="Gene3D" id="3.80.10.10">
    <property type="entry name" value="Ribonuclease Inhibitor"/>
    <property type="match status" value="1"/>
</dbReference>
<name>A0A225DUR0_9BACT</name>
<proteinExistence type="predicted"/>
<keyword evidence="1" id="KW-1133">Transmembrane helix</keyword>
<comment type="caution">
    <text evidence="2">The sequence shown here is derived from an EMBL/GenBank/DDBJ whole genome shotgun (WGS) entry which is preliminary data.</text>
</comment>
<evidence type="ECO:0008006" key="4">
    <source>
        <dbReference type="Google" id="ProtNLM"/>
    </source>
</evidence>
<dbReference type="RefSeq" id="WP_088255846.1">
    <property type="nucleotide sequence ID" value="NZ_NIDE01000007.1"/>
</dbReference>
<dbReference type="EMBL" id="NIDE01000007">
    <property type="protein sequence ID" value="OWK40879.1"/>
    <property type="molecule type" value="Genomic_DNA"/>
</dbReference>
<evidence type="ECO:0000313" key="2">
    <source>
        <dbReference type="EMBL" id="OWK40879.1"/>
    </source>
</evidence>
<dbReference type="InterPro" id="IPR032675">
    <property type="entry name" value="LRR_dom_sf"/>
</dbReference>